<dbReference type="GO" id="GO:0008270">
    <property type="term" value="F:zinc ion binding"/>
    <property type="evidence" value="ECO:0007669"/>
    <property type="project" value="InterPro"/>
</dbReference>
<evidence type="ECO:0000313" key="3">
    <source>
        <dbReference type="EMBL" id="QKV53501.1"/>
    </source>
</evidence>
<evidence type="ECO:0000259" key="2">
    <source>
        <dbReference type="PROSITE" id="PS52035"/>
    </source>
</evidence>
<dbReference type="PROSITE" id="PS52035">
    <property type="entry name" value="PEPTIDASE_M14"/>
    <property type="match status" value="1"/>
</dbReference>
<protein>
    <submittedName>
        <fullName evidence="3">Peptidase M14</fullName>
    </submittedName>
</protein>
<dbReference type="KEGG" id="aant:HUK68_11725"/>
<dbReference type="AlphaFoldDB" id="A0A6N1X2C9"/>
<proteinExistence type="inferred from homology"/>
<dbReference type="Gene3D" id="3.40.630.10">
    <property type="entry name" value="Zn peptidases"/>
    <property type="match status" value="1"/>
</dbReference>
<sequence length="593" mass="62777">MQPHPALSGRLNCVPQLGWTVRLSAIAMAALLAACSSTPLPPWPGPGPVTPSRPAVPSVPVAPGPAATVTPVAPPPILGTSLPGARPAQALPYNEAVAARFPDPSVRYETPGLQDNRNNFTTQAEIAQWLRDIASKSLGSGTLLGVVTAGTSQRGEPIQALVATRARSIEPRALDALDRPTVLLVAQQRGDEPAGSEALLALARELAPGGLLEPLLARINVVVVPRANPDGALSGQRATANGVDMTHDHLLLRTPEAQALAGLVRDYRPTVVIDAGEFEVAGPYLRKYRALQRPDVQLQYAGTANVHEFVTKAVREWIQEPVSTALTNAQLSSDWYATTSPDSQVMTLSMGSIAPDTLRNASALRNSLGLMVRTRGVGIGRAHLQRRVHSQVVAMSSALRSTADRASELAQVQSFVRRDIAAQACRQQMLVQAEQTPGQRDVVMLNPETGADYGVKVDWNSSLALRPLASRVRPCGYWLAADAATAVERLELLGVQVLRVAEGAPLIADNFTPTPGASAPAGGSVRRVQVTPTRGGVEAAPGSYYVPMNQPAAHLAAAALEPDTDFSFFANHVIGNLSDVARVMVRPALVFEE</sequence>
<gene>
    <name evidence="3" type="ORF">HUK68_11725</name>
</gene>
<name>A0A6N1X2C9_9BURK</name>
<dbReference type="GO" id="GO:0006508">
    <property type="term" value="P:proteolysis"/>
    <property type="evidence" value="ECO:0007669"/>
    <property type="project" value="InterPro"/>
</dbReference>
<comment type="similarity">
    <text evidence="1">Belongs to the peptidase M14 family.</text>
</comment>
<feature type="domain" description="Peptidase M14" evidence="2">
    <location>
        <begin position="119"/>
        <end position="402"/>
    </location>
</feature>
<comment type="caution">
    <text evidence="1">Lacks conserved residue(s) required for the propagation of feature annotation.</text>
</comment>
<dbReference type="SUPFAM" id="SSF53187">
    <property type="entry name" value="Zn-dependent exopeptidases"/>
    <property type="match status" value="1"/>
</dbReference>
<dbReference type="EMBL" id="CP054840">
    <property type="protein sequence ID" value="QKV53501.1"/>
    <property type="molecule type" value="Genomic_DNA"/>
</dbReference>
<reference evidence="3 4" key="1">
    <citation type="submission" date="2020-06" db="EMBL/GenBank/DDBJ databases">
        <title>Acidovorax antarctica sp. nov., isolated from Corinth ice sheet soil, Antarctic Fields Peninsula.</title>
        <authorList>
            <person name="Xu Q."/>
            <person name="Peng F."/>
        </authorList>
    </citation>
    <scope>NUCLEOTIDE SEQUENCE [LARGE SCALE GENOMIC DNA]</scope>
    <source>
        <strain evidence="3 4">16-35-5</strain>
    </source>
</reference>
<evidence type="ECO:0000313" key="4">
    <source>
        <dbReference type="Proteomes" id="UP000509579"/>
    </source>
</evidence>
<accession>A0A6N1X2C9</accession>
<dbReference type="GO" id="GO:0004181">
    <property type="term" value="F:metallocarboxypeptidase activity"/>
    <property type="evidence" value="ECO:0007669"/>
    <property type="project" value="InterPro"/>
</dbReference>
<dbReference type="InterPro" id="IPR000834">
    <property type="entry name" value="Peptidase_M14"/>
</dbReference>
<evidence type="ECO:0000256" key="1">
    <source>
        <dbReference type="PROSITE-ProRule" id="PRU01379"/>
    </source>
</evidence>
<keyword evidence="4" id="KW-1185">Reference proteome</keyword>
<dbReference type="Pfam" id="PF00246">
    <property type="entry name" value="Peptidase_M14"/>
    <property type="match status" value="1"/>
</dbReference>
<organism evidence="3 4">
    <name type="scientific">Comamonas antarctica</name>
    <dbReference type="NCBI Taxonomy" id="2743470"/>
    <lineage>
        <taxon>Bacteria</taxon>
        <taxon>Pseudomonadati</taxon>
        <taxon>Pseudomonadota</taxon>
        <taxon>Betaproteobacteria</taxon>
        <taxon>Burkholderiales</taxon>
        <taxon>Comamonadaceae</taxon>
        <taxon>Comamonas</taxon>
    </lineage>
</organism>
<dbReference type="Proteomes" id="UP000509579">
    <property type="component" value="Chromosome"/>
</dbReference>